<dbReference type="STRING" id="3818.A0A445CJ78"/>
<proteinExistence type="predicted"/>
<feature type="compositionally biased region" description="Low complexity" evidence="1">
    <location>
        <begin position="45"/>
        <end position="54"/>
    </location>
</feature>
<protein>
    <recommendedName>
        <fullName evidence="4">CCHC-type domain-containing protein</fullName>
    </recommendedName>
</protein>
<feature type="compositionally biased region" description="Acidic residues" evidence="1">
    <location>
        <begin position="100"/>
        <end position="119"/>
    </location>
</feature>
<evidence type="ECO:0008006" key="4">
    <source>
        <dbReference type="Google" id="ProtNLM"/>
    </source>
</evidence>
<gene>
    <name evidence="2" type="ORF">Ahy_A06g026049</name>
</gene>
<reference evidence="2 3" key="1">
    <citation type="submission" date="2019-01" db="EMBL/GenBank/DDBJ databases">
        <title>Sequencing of cultivated peanut Arachis hypogaea provides insights into genome evolution and oil improvement.</title>
        <authorList>
            <person name="Chen X."/>
        </authorList>
    </citation>
    <scope>NUCLEOTIDE SEQUENCE [LARGE SCALE GENOMIC DNA]</scope>
    <source>
        <strain evidence="3">cv. Fuhuasheng</strain>
        <tissue evidence="2">Leaves</tissue>
    </source>
</reference>
<evidence type="ECO:0000313" key="3">
    <source>
        <dbReference type="Proteomes" id="UP000289738"/>
    </source>
</evidence>
<feature type="region of interest" description="Disordered" evidence="1">
    <location>
        <begin position="1"/>
        <end position="125"/>
    </location>
</feature>
<dbReference type="PANTHER" id="PTHR31973">
    <property type="entry name" value="POLYPROTEIN, PUTATIVE-RELATED"/>
    <property type="match status" value="1"/>
</dbReference>
<comment type="caution">
    <text evidence="2">The sequence shown here is derived from an EMBL/GenBank/DDBJ whole genome shotgun (WGS) entry which is preliminary data.</text>
</comment>
<accession>A0A445CJ78</accession>
<feature type="compositionally biased region" description="Basic and acidic residues" evidence="1">
    <location>
        <begin position="70"/>
        <end position="88"/>
    </location>
</feature>
<dbReference type="EMBL" id="SDMP01000006">
    <property type="protein sequence ID" value="RYR50985.1"/>
    <property type="molecule type" value="Genomic_DNA"/>
</dbReference>
<evidence type="ECO:0000256" key="1">
    <source>
        <dbReference type="SAM" id="MobiDB-lite"/>
    </source>
</evidence>
<organism evidence="2 3">
    <name type="scientific">Arachis hypogaea</name>
    <name type="common">Peanut</name>
    <dbReference type="NCBI Taxonomy" id="3818"/>
    <lineage>
        <taxon>Eukaryota</taxon>
        <taxon>Viridiplantae</taxon>
        <taxon>Streptophyta</taxon>
        <taxon>Embryophyta</taxon>
        <taxon>Tracheophyta</taxon>
        <taxon>Spermatophyta</taxon>
        <taxon>Magnoliopsida</taxon>
        <taxon>eudicotyledons</taxon>
        <taxon>Gunneridae</taxon>
        <taxon>Pentapetalae</taxon>
        <taxon>rosids</taxon>
        <taxon>fabids</taxon>
        <taxon>Fabales</taxon>
        <taxon>Fabaceae</taxon>
        <taxon>Papilionoideae</taxon>
        <taxon>50 kb inversion clade</taxon>
        <taxon>dalbergioids sensu lato</taxon>
        <taxon>Dalbergieae</taxon>
        <taxon>Pterocarpus clade</taxon>
        <taxon>Arachis</taxon>
    </lineage>
</organism>
<evidence type="ECO:0000313" key="2">
    <source>
        <dbReference type="EMBL" id="RYR50985.1"/>
    </source>
</evidence>
<sequence>MLRRYITRSQGWRKQASKEPVHLNVDSSSDSYESAEDSLYKPHMSLDSLDSSSDNNDDVGPTSDRRNRKTASDNDEGKKKVVNDEDTSRPPSMDASDYEKEVDDDENEENLQYSEDEADPAANPIFNDTAKFGHVRLELGMEFTTRVAFKKGVRNYTLQVGRGVSKPNGCWQIKIFNDDHTCERTFKNRCATRSWVTDVLVKKVRKLPTFKHWLPCRHVIAAISVMNGRPENYVHAWITMGSYNKTYEYHINPVRGQQLWETSEYLHCLPLVRSEPRGMPSHYARKKDAHEAPVRGSQECTATKLKRKYGSFTCGTCGDVGHTTRSCRIAKKQKADELAATAKATENAVNKGDTGSKGNKGEVVTKECEVGAEGGQIDTQIEVAAEGGLGAEQ</sequence>
<keyword evidence="3" id="KW-1185">Reference proteome</keyword>
<dbReference type="AlphaFoldDB" id="A0A445CJ78"/>
<name>A0A445CJ78_ARAHY</name>
<dbReference type="Proteomes" id="UP000289738">
    <property type="component" value="Chromosome A06"/>
</dbReference>
<dbReference type="PANTHER" id="PTHR31973:SF187">
    <property type="entry name" value="MUTATOR TRANSPOSASE MUDRA PROTEIN"/>
    <property type="match status" value="1"/>
</dbReference>